<name>Q0ULA6_PHANO</name>
<reference evidence="3" key="1">
    <citation type="journal article" date="2007" name="Plant Cell">
        <title>Dothideomycete-plant interactions illuminated by genome sequencing and EST analysis of the wheat pathogen Stagonospora nodorum.</title>
        <authorList>
            <person name="Hane J.K."/>
            <person name="Lowe R.G."/>
            <person name="Solomon P.S."/>
            <person name="Tan K.C."/>
            <person name="Schoch C.L."/>
            <person name="Spatafora J.W."/>
            <person name="Crous P.W."/>
            <person name="Kodira C."/>
            <person name="Birren B.W."/>
            <person name="Galagan J.E."/>
            <person name="Torriani S.F."/>
            <person name="McDonald B.A."/>
            <person name="Oliver R.P."/>
        </authorList>
    </citation>
    <scope>NUCLEOTIDE SEQUENCE [LARGE SCALE GENOMIC DNA]</scope>
    <source>
        <strain evidence="3">SN15 / ATCC MYA-4574 / FGSC 10173</strain>
    </source>
</reference>
<dbReference type="AlphaFoldDB" id="Q0ULA6"/>
<gene>
    <name evidence="2" type="ORF">SNOG_07458</name>
</gene>
<dbReference type="VEuPathDB" id="FungiDB:JI435_305320"/>
<accession>Q0ULA6</accession>
<dbReference type="HOGENOM" id="CLU_2016074_0_0_1"/>
<evidence type="ECO:0000259" key="1">
    <source>
        <dbReference type="Pfam" id="PF06985"/>
    </source>
</evidence>
<dbReference type="PANTHER" id="PTHR24148">
    <property type="entry name" value="ANKYRIN REPEAT DOMAIN-CONTAINING PROTEIN 39 HOMOLOG-RELATED"/>
    <property type="match status" value="1"/>
</dbReference>
<dbReference type="KEGG" id="pno:SNOG_07458"/>
<feature type="domain" description="Heterokaryon incompatibility" evidence="1">
    <location>
        <begin position="11"/>
        <end position="57"/>
    </location>
</feature>
<dbReference type="PANTHER" id="PTHR24148:SF73">
    <property type="entry name" value="HET DOMAIN PROTEIN (AFU_ORTHOLOGUE AFUA_8G01020)"/>
    <property type="match status" value="1"/>
</dbReference>
<protein>
    <recommendedName>
        <fullName evidence="1">Heterokaryon incompatibility domain-containing protein</fullName>
    </recommendedName>
</protein>
<dbReference type="RefSeq" id="XP_001797792.1">
    <property type="nucleotide sequence ID" value="XM_001797740.1"/>
</dbReference>
<dbReference type="Proteomes" id="UP000001055">
    <property type="component" value="Unassembled WGS sequence"/>
</dbReference>
<dbReference type="EMBL" id="CH445335">
    <property type="protein sequence ID" value="EAT84924.2"/>
    <property type="molecule type" value="Genomic_DNA"/>
</dbReference>
<evidence type="ECO:0000313" key="2">
    <source>
        <dbReference type="EMBL" id="EAT84924.2"/>
    </source>
</evidence>
<organism evidence="2 3">
    <name type="scientific">Phaeosphaeria nodorum (strain SN15 / ATCC MYA-4574 / FGSC 10173)</name>
    <name type="common">Glume blotch fungus</name>
    <name type="synonym">Parastagonospora nodorum</name>
    <dbReference type="NCBI Taxonomy" id="321614"/>
    <lineage>
        <taxon>Eukaryota</taxon>
        <taxon>Fungi</taxon>
        <taxon>Dikarya</taxon>
        <taxon>Ascomycota</taxon>
        <taxon>Pezizomycotina</taxon>
        <taxon>Dothideomycetes</taxon>
        <taxon>Pleosporomycetidae</taxon>
        <taxon>Pleosporales</taxon>
        <taxon>Pleosporineae</taxon>
        <taxon>Phaeosphaeriaceae</taxon>
        <taxon>Parastagonospora</taxon>
    </lineage>
</organism>
<dbReference type="InParanoid" id="Q0ULA6"/>
<dbReference type="GeneID" id="5974685"/>
<proteinExistence type="predicted"/>
<dbReference type="STRING" id="321614.Q0ULA6"/>
<dbReference type="eggNOG" id="ENOG502SHWS">
    <property type="taxonomic scope" value="Eukaryota"/>
</dbReference>
<dbReference type="InterPro" id="IPR010730">
    <property type="entry name" value="HET"/>
</dbReference>
<dbReference type="InterPro" id="IPR052895">
    <property type="entry name" value="HetReg/Transcr_Mod"/>
</dbReference>
<dbReference type="Pfam" id="PF06985">
    <property type="entry name" value="HET"/>
    <property type="match status" value="1"/>
</dbReference>
<evidence type="ECO:0000313" key="3">
    <source>
        <dbReference type="Proteomes" id="UP000001055"/>
    </source>
</evidence>
<sequence>MITENGEFNENDWWWIDSLCINLTDGNEREQQVRIMADIYKRAKRAVIWLGEEKEPGSDCTGAIGFLHKLASLQVAFSGDDRAMRESLDDPDFISNYPGGLACGLYKSSFYQRKPSYTAVRKA</sequence>